<dbReference type="SUPFAM" id="SSF53850">
    <property type="entry name" value="Periplasmic binding protein-like II"/>
    <property type="match status" value="2"/>
</dbReference>
<dbReference type="GO" id="GO:0006826">
    <property type="term" value="P:iron ion transport"/>
    <property type="evidence" value="ECO:0007669"/>
    <property type="project" value="UniProtKB-KW"/>
</dbReference>
<feature type="binding site" evidence="7">
    <location>
        <position position="445"/>
    </location>
    <ligand>
        <name>Fe(3+)</name>
        <dbReference type="ChEBI" id="CHEBI:29034"/>
        <label>1</label>
    </ligand>
</feature>
<dbReference type="EMBL" id="GFWZ01000422">
    <property type="protein sequence ID" value="MBW20412.1"/>
    <property type="molecule type" value="Transcribed_RNA"/>
</dbReference>
<keyword evidence="5" id="KW-0406">Ion transport</keyword>
<feature type="binding site" evidence="6">
    <location>
        <position position="126"/>
    </location>
    <ligand>
        <name>hydrogencarbonate</name>
        <dbReference type="ChEBI" id="CHEBI:17544"/>
        <label>1</label>
    </ligand>
</feature>
<keyword evidence="2" id="KW-0964">Secreted</keyword>
<dbReference type="GO" id="GO:0046872">
    <property type="term" value="F:metal ion binding"/>
    <property type="evidence" value="ECO:0007669"/>
    <property type="project" value="UniProtKB-KW"/>
</dbReference>
<feature type="disulfide bond" evidence="8">
    <location>
        <begin position="166"/>
        <end position="192"/>
    </location>
</feature>
<feature type="binding site" evidence="6">
    <location>
        <position position="475"/>
    </location>
    <ligand>
        <name>hydrogencarbonate</name>
        <dbReference type="ChEBI" id="CHEBI:17544"/>
        <label>1</label>
    </ligand>
</feature>
<feature type="binding site" evidence="7">
    <location>
        <position position="555"/>
    </location>
    <ligand>
        <name>Fe(3+)</name>
        <dbReference type="ChEBI" id="CHEBI:29034"/>
        <label>2</label>
    </ligand>
</feature>
<evidence type="ECO:0000256" key="9">
    <source>
        <dbReference type="SAM" id="SignalP"/>
    </source>
</evidence>
<feature type="disulfide bond" evidence="8">
    <location>
        <begin position="247"/>
        <end position="263"/>
    </location>
</feature>
<dbReference type="Gene3D" id="3.40.190.10">
    <property type="entry name" value="Periplasmic binding protein-like II"/>
    <property type="match status" value="4"/>
</dbReference>
<dbReference type="CDD" id="cd13529">
    <property type="entry name" value="PBP2_transferrin"/>
    <property type="match status" value="2"/>
</dbReference>
<feature type="disulfide bond" evidence="8">
    <location>
        <begin position="189"/>
        <end position="198"/>
    </location>
</feature>
<dbReference type="InterPro" id="IPR016357">
    <property type="entry name" value="Transferrin"/>
</dbReference>
<keyword evidence="5" id="KW-0410">Iron transport</keyword>
<feature type="disulfide bond" evidence="8">
    <location>
        <begin position="35"/>
        <end position="48"/>
    </location>
</feature>
<feature type="binding site" evidence="6">
    <location>
        <position position="477"/>
    </location>
    <ligand>
        <name>hydrogencarbonate</name>
        <dbReference type="ChEBI" id="CHEBI:17544"/>
        <label>1</label>
    </ligand>
</feature>
<feature type="binding site" evidence="7">
    <location>
        <position position="207"/>
    </location>
    <ligand>
        <name>Fe(3+)</name>
        <dbReference type="ChEBI" id="CHEBI:29034"/>
        <label>1</label>
    </ligand>
</feature>
<evidence type="ECO:0000256" key="6">
    <source>
        <dbReference type="PIRSR" id="PIRSR002549-2"/>
    </source>
</evidence>
<evidence type="ECO:0000259" key="10">
    <source>
        <dbReference type="PROSITE" id="PS51408"/>
    </source>
</evidence>
<evidence type="ECO:0000256" key="5">
    <source>
        <dbReference type="PIRNR" id="PIRNR002549"/>
    </source>
</evidence>
<dbReference type="InterPro" id="IPR001156">
    <property type="entry name" value="Transferrin-like_dom"/>
</dbReference>
<organism evidence="11">
    <name type="scientific">Centruroides hentzi</name>
    <dbReference type="NCBI Taxonomy" id="88313"/>
    <lineage>
        <taxon>Eukaryota</taxon>
        <taxon>Metazoa</taxon>
        <taxon>Ecdysozoa</taxon>
        <taxon>Arthropoda</taxon>
        <taxon>Chelicerata</taxon>
        <taxon>Arachnida</taxon>
        <taxon>Scorpiones</taxon>
        <taxon>Buthida</taxon>
        <taxon>Buthoidea</taxon>
        <taxon>Buthidae</taxon>
        <taxon>Centruroides</taxon>
    </lineage>
</organism>
<evidence type="ECO:0000313" key="11">
    <source>
        <dbReference type="EMBL" id="MBW20412.1"/>
    </source>
</evidence>
<feature type="disulfide bond" evidence="8">
    <location>
        <begin position="469"/>
        <end position="561"/>
    </location>
</feature>
<feature type="disulfide bond" evidence="8">
    <location>
        <begin position="511"/>
        <end position="534"/>
    </location>
</feature>
<feature type="binding site" evidence="7">
    <location>
        <position position="415"/>
    </location>
    <ligand>
        <name>Fe(3+)</name>
        <dbReference type="ChEBI" id="CHEBI:29034"/>
        <label>1</label>
    </ligand>
</feature>
<comment type="similarity">
    <text evidence="5">Belongs to the transferrin family.</text>
</comment>
<dbReference type="PANTHER" id="PTHR11485">
    <property type="entry name" value="TRANSFERRIN"/>
    <property type="match status" value="1"/>
</dbReference>
<keyword evidence="4 8" id="KW-1015">Disulfide bond</keyword>
<feature type="binding site" evidence="6">
    <location>
        <position position="478"/>
    </location>
    <ligand>
        <name>hydrogencarbonate</name>
        <dbReference type="ChEBI" id="CHEBI:17544"/>
        <label>1</label>
    </ligand>
</feature>
<feature type="chain" id="PRO_5014339262" evidence="9">
    <location>
        <begin position="21"/>
        <end position="712"/>
    </location>
</feature>
<comment type="subcellular location">
    <subcellularLocation>
        <location evidence="1">Secreted</location>
    </subcellularLocation>
</comment>
<evidence type="ECO:0000256" key="3">
    <source>
        <dbReference type="ARBA" id="ARBA00022737"/>
    </source>
</evidence>
<dbReference type="PRINTS" id="PR00422">
    <property type="entry name" value="TRANSFERRIN"/>
</dbReference>
<dbReference type="PANTHER" id="PTHR11485:SF57">
    <property type="entry name" value="TRANSFERRIN"/>
    <property type="match status" value="1"/>
</dbReference>
<feature type="binding site" evidence="6">
    <location>
        <position position="130"/>
    </location>
    <ligand>
        <name>hydrogencarbonate</name>
        <dbReference type="ChEBI" id="CHEBI:17544"/>
        <label>1</label>
    </ligand>
</feature>
<dbReference type="FunFam" id="3.40.190.10:FF:000095">
    <property type="entry name" value="Lactotransferrin"/>
    <property type="match status" value="1"/>
</dbReference>
<evidence type="ECO:0000256" key="7">
    <source>
        <dbReference type="PIRSR" id="PIRSR002549-3"/>
    </source>
</evidence>
<reference evidence="11" key="1">
    <citation type="journal article" date="2017" name="Toxicon">
        <title>Venom-gland transcriptomics and venom proteomics of the Hentz striped scorpion (Centruroides hentzi; Buthidae) reveal high toxin diversity in a harmless member of a lethal family.</title>
        <authorList>
            <person name="Ward M.J."/>
            <person name="Ellsworth S.A."/>
            <person name="Rokyta D.R."/>
        </authorList>
    </citation>
    <scope>NUCLEOTIDE SEQUENCE</scope>
    <source>
        <tissue evidence="11">Venom gland</tissue>
    </source>
</reference>
<dbReference type="GO" id="GO:0055037">
    <property type="term" value="C:recycling endosome"/>
    <property type="evidence" value="ECO:0007669"/>
    <property type="project" value="TreeGrafter"/>
</dbReference>
<dbReference type="SMART" id="SM00094">
    <property type="entry name" value="TR_FER"/>
    <property type="match status" value="2"/>
</dbReference>
<proteinExistence type="inferred from homology"/>
<feature type="binding site" evidence="6">
    <location>
        <position position="471"/>
    </location>
    <ligand>
        <name>hydrogencarbonate</name>
        <dbReference type="ChEBI" id="CHEBI:17544"/>
        <label>1</label>
    </ligand>
</feature>
<dbReference type="Pfam" id="PF00405">
    <property type="entry name" value="Transferrin"/>
    <property type="match status" value="2"/>
</dbReference>
<evidence type="ECO:0000256" key="1">
    <source>
        <dbReference type="ARBA" id="ARBA00004613"/>
    </source>
</evidence>
<name>A0A2I9LPU9_9SCOR</name>
<feature type="disulfide bond" evidence="8">
    <location>
        <begin position="373"/>
        <end position="391"/>
    </location>
</feature>
<feature type="domain" description="Transferrin-like" evidence="10">
    <location>
        <begin position="360"/>
        <end position="705"/>
    </location>
</feature>
<dbReference type="GO" id="GO:0005769">
    <property type="term" value="C:early endosome"/>
    <property type="evidence" value="ECO:0007669"/>
    <property type="project" value="TreeGrafter"/>
</dbReference>
<feature type="binding site" evidence="7">
    <location>
        <position position="100"/>
    </location>
    <ligand>
        <name>Fe(3+)</name>
        <dbReference type="ChEBI" id="CHEBI:29034"/>
        <label>1</label>
    </ligand>
</feature>
<dbReference type="PIRSF" id="PIRSF002549">
    <property type="entry name" value="Transferrin"/>
    <property type="match status" value="1"/>
</dbReference>
<feature type="binding site" evidence="7">
    <location>
        <position position="72"/>
    </location>
    <ligand>
        <name>Fe(3+)</name>
        <dbReference type="ChEBI" id="CHEBI:29034"/>
        <label>1</label>
    </ligand>
</feature>
<feature type="disulfide bond" evidence="8">
    <location>
        <begin position="26"/>
        <end position="57"/>
    </location>
</feature>
<sequence>MKLTLITTLFFLIGLAQCHAQKLRFCSTQKNLPLCLKMAEEHSDLVECVSRIDGLSCMEAIEAREADIMTVDAANIFVAGNNFNLSVLAFEENNGEPYKYRSVALVPKSMELSSLDDLKGKKSCHTGVGRTAGWQIPIAELTRQGIMELYCSGELTTVQFFFNESCAPGKWSNDPIVDAELKKQHPSLCSLCENPETCSKSDRYSGYEGALRCLHEDRGDIAFSKTEVVEKYVQDNPDFAEKYEYLCVDNTRKSLREGADIHCSWGVRPSNAFIICSHKTTEERDQYYSVLRQLYSQYSSNIPQIQNQQRPEWFTKFFVSSVNVSDILRTTPENEEPLAYLGKFTYTMDRRHGGCAPLPIRFCTTSEQGVNKCRDLDKVVRSRRIYAKIECILEATPADCITAVKEDRAHFITLDGGDVYKAGRYSNLVPIASELYGKLDEGATYYAVAVIPSNSEVNELEDLRGLKSCHTGIGRTAGWVMPVGFLTSKGLISKSQCDKAAAIADFFSASCVPGANDPKYNPSGSGADKLCQQCIGDANGENKCARGATERYSGYSGALRCLAENSGQIAFVKHTTVPEYTDGSSELDWAKELKSENFKLLCKNGSSDSVENYKDCNLGRVPSHQVMTSSSYPLEIRLLLTDLVIALDKWFGSSSNNFNLYKPYGGKADLLFKDSTTALKAVPLSSDYKDVLGEDYVNAVESTDPTLCVQES</sequence>
<dbReference type="GO" id="GO:0005886">
    <property type="term" value="C:plasma membrane"/>
    <property type="evidence" value="ECO:0007669"/>
    <property type="project" value="TreeGrafter"/>
</dbReference>
<feature type="binding site" evidence="6">
    <location>
        <position position="132"/>
    </location>
    <ligand>
        <name>hydrogencarbonate</name>
        <dbReference type="ChEBI" id="CHEBI:17544"/>
        <label>1</label>
    </ligand>
</feature>
<feature type="disulfide bond" evidence="8">
    <location>
        <begin position="602"/>
        <end position="616"/>
    </location>
</feature>
<accession>A0A2I9LPU9</accession>
<feature type="domain" description="Transferrin-like" evidence="10">
    <location>
        <begin position="23"/>
        <end position="354"/>
    </location>
</feature>
<keyword evidence="3" id="KW-0677">Repeat</keyword>
<keyword evidence="5" id="KW-0813">Transport</keyword>
<evidence type="ECO:0000256" key="8">
    <source>
        <dbReference type="PIRSR" id="PIRSR002549-4"/>
    </source>
</evidence>
<feature type="signal peptide" evidence="9">
    <location>
        <begin position="1"/>
        <end position="20"/>
    </location>
</feature>
<dbReference type="GO" id="GO:0005615">
    <property type="term" value="C:extracellular space"/>
    <property type="evidence" value="ECO:0007669"/>
    <property type="project" value="InterPro"/>
</dbReference>
<keyword evidence="5 7" id="KW-0479">Metal-binding</keyword>
<dbReference type="AlphaFoldDB" id="A0A2I9LPU9"/>
<protein>
    <submittedName>
        <fullName evidence="11">Transferrin</fullName>
    </submittedName>
</protein>
<evidence type="ECO:0000256" key="4">
    <source>
        <dbReference type="ARBA" id="ARBA00023157"/>
    </source>
</evidence>
<evidence type="ECO:0000256" key="2">
    <source>
        <dbReference type="ARBA" id="ARBA00022525"/>
    </source>
</evidence>
<dbReference type="PROSITE" id="PS51408">
    <property type="entry name" value="TRANSFERRIN_LIKE_4"/>
    <property type="match status" value="2"/>
</dbReference>
<keyword evidence="9" id="KW-0732">Signal</keyword>
<keyword evidence="5 7" id="KW-0408">Iron</keyword>
<feature type="disulfide bond" evidence="8">
    <location>
        <begin position="363"/>
        <end position="400"/>
    </location>
</feature>
<feature type="disulfide bond" evidence="8">
    <location>
        <begin position="531"/>
        <end position="544"/>
    </location>
</feature>
<feature type="disulfide bond" evidence="8">
    <location>
        <begin position="124"/>
        <end position="213"/>
    </location>
</feature>
<feature type="binding site" evidence="7">
    <location>
        <position position="624"/>
    </location>
    <ligand>
        <name>Fe(3+)</name>
        <dbReference type="ChEBI" id="CHEBI:29034"/>
        <label>1</label>
    </ligand>
</feature>
<feature type="binding site" evidence="6">
    <location>
        <position position="133"/>
    </location>
    <ligand>
        <name>hydrogencarbonate</name>
        <dbReference type="ChEBI" id="CHEBI:17544"/>
        <label>1</label>
    </ligand>
</feature>